<dbReference type="InterPro" id="IPR011706">
    <property type="entry name" value="Cu-oxidase_C"/>
</dbReference>
<dbReference type="Pfam" id="PF07731">
    <property type="entry name" value="Cu-oxidase_2"/>
    <property type="match status" value="1"/>
</dbReference>
<sequence length="526" mass="56946">MFKLGISFSSLLSTVLLIGTSARADLVALDLNVQNQLLQPDGFTRSVATADGDVQGPLIAGNVNDNFINVIDNLTDSTMRRSTSIHWHGLFQAHTTEMDGAAFVAQCPIVPGNNFHYNFTAVNQSGTYWYHSHLSVQYCDGLRGPLVLYDPNDPLASMYDVDDETTIITIADWYHDVSTIAFPNLTSAVPTPDSTLINGQGRWSQNLSTTDPVALSVVPAQPGKRHRYRIINMSCQPSYNFSIDGHKLTVIEADGVETEPVTVDNLVIFAAQRYSVIVEADQPTDNYWIRAIPSVGNTTTAGGVNSAILRYTGASDTDPTSSPTSNQVALLESQLHPLVDPGAPGEPFVGGVDFAISLAVQRVNGLFQLNDAPFLPPSVPVLLQILSGTTTASSLLPSGAIIPLVANKTYEINIPGGFPHPFHLHGHNFDVVRVSGNSSYNYVNPVRRDVVSIGASTSDNVTFRFVTNNPGPWFLHCHIEWHLEAGLAVVFAEDAGDVATNDPPNSDWDQLCPLYNEFNPDTAITD</sequence>
<dbReference type="PANTHER" id="PTHR11709">
    <property type="entry name" value="MULTI-COPPER OXIDASE"/>
    <property type="match status" value="1"/>
</dbReference>
<keyword evidence="4" id="KW-0186">Copper</keyword>
<keyword evidence="6" id="KW-0325">Glycoprotein</keyword>
<keyword evidence="7" id="KW-0732">Signal</keyword>
<dbReference type="InterPro" id="IPR011707">
    <property type="entry name" value="Cu-oxidase-like_N"/>
</dbReference>
<dbReference type="PANTHER" id="PTHR11709:SF511">
    <property type="entry name" value="LACCASE"/>
    <property type="match status" value="1"/>
</dbReference>
<proteinExistence type="inferred from homology"/>
<keyword evidence="3" id="KW-0560">Oxidoreductase</keyword>
<evidence type="ECO:0000256" key="2">
    <source>
        <dbReference type="ARBA" id="ARBA00022723"/>
    </source>
</evidence>
<evidence type="ECO:0000256" key="5">
    <source>
        <dbReference type="ARBA" id="ARBA00023157"/>
    </source>
</evidence>
<protein>
    <submittedName>
        <fullName evidence="11">Laccase lcc5</fullName>
    </submittedName>
</protein>
<name>A0A0H2S1V7_9AGAM</name>
<accession>A0A0H2S1V7</accession>
<comment type="similarity">
    <text evidence="1">Belongs to the multicopper oxidase family.</text>
</comment>
<dbReference type="Proteomes" id="UP000053477">
    <property type="component" value="Unassembled WGS sequence"/>
</dbReference>
<dbReference type="AlphaFoldDB" id="A0A0H2S1V7"/>
<keyword evidence="5" id="KW-1015">Disulfide bond</keyword>
<evidence type="ECO:0000313" key="11">
    <source>
        <dbReference type="EMBL" id="KLO10961.1"/>
    </source>
</evidence>
<evidence type="ECO:0000313" key="12">
    <source>
        <dbReference type="Proteomes" id="UP000053477"/>
    </source>
</evidence>
<dbReference type="InterPro" id="IPR001117">
    <property type="entry name" value="Cu-oxidase_2nd"/>
</dbReference>
<dbReference type="STRING" id="27342.A0A0H2S1V7"/>
<dbReference type="PROSITE" id="PS00080">
    <property type="entry name" value="MULTICOPPER_OXIDASE2"/>
    <property type="match status" value="1"/>
</dbReference>
<evidence type="ECO:0000256" key="3">
    <source>
        <dbReference type="ARBA" id="ARBA00023002"/>
    </source>
</evidence>
<dbReference type="InterPro" id="IPR045087">
    <property type="entry name" value="Cu-oxidase_fam"/>
</dbReference>
<evidence type="ECO:0000256" key="1">
    <source>
        <dbReference type="ARBA" id="ARBA00010609"/>
    </source>
</evidence>
<feature type="chain" id="PRO_5005202144" evidence="7">
    <location>
        <begin position="25"/>
        <end position="526"/>
    </location>
</feature>
<keyword evidence="12" id="KW-1185">Reference proteome</keyword>
<dbReference type="EMBL" id="KQ086012">
    <property type="protein sequence ID" value="KLO10961.1"/>
    <property type="molecule type" value="Genomic_DNA"/>
</dbReference>
<keyword evidence="2" id="KW-0479">Metal-binding</keyword>
<evidence type="ECO:0000256" key="6">
    <source>
        <dbReference type="ARBA" id="ARBA00023180"/>
    </source>
</evidence>
<dbReference type="Gene3D" id="2.60.40.420">
    <property type="entry name" value="Cupredoxins - blue copper proteins"/>
    <property type="match status" value="3"/>
</dbReference>
<dbReference type="InterPro" id="IPR002355">
    <property type="entry name" value="Cu_oxidase_Cu_BS"/>
</dbReference>
<dbReference type="InParanoid" id="A0A0H2S1V7"/>
<dbReference type="Pfam" id="PF00394">
    <property type="entry name" value="Cu-oxidase"/>
    <property type="match status" value="1"/>
</dbReference>
<dbReference type="Pfam" id="PF07732">
    <property type="entry name" value="Cu-oxidase_3"/>
    <property type="match status" value="1"/>
</dbReference>
<feature type="domain" description="Plastocyanin-like" evidence="9">
    <location>
        <begin position="375"/>
        <end position="495"/>
    </location>
</feature>
<dbReference type="FunFam" id="2.60.40.420:FF:000045">
    <property type="entry name" value="Laccase 2"/>
    <property type="match status" value="1"/>
</dbReference>
<dbReference type="InterPro" id="IPR008972">
    <property type="entry name" value="Cupredoxin"/>
</dbReference>
<evidence type="ECO:0000259" key="10">
    <source>
        <dbReference type="Pfam" id="PF07732"/>
    </source>
</evidence>
<evidence type="ECO:0000259" key="9">
    <source>
        <dbReference type="Pfam" id="PF07731"/>
    </source>
</evidence>
<dbReference type="InterPro" id="IPR033138">
    <property type="entry name" value="Cu_oxidase_CS"/>
</dbReference>
<feature type="domain" description="Plastocyanin-like" evidence="10">
    <location>
        <begin position="33"/>
        <end position="152"/>
    </location>
</feature>
<feature type="domain" description="Plastocyanin-like" evidence="8">
    <location>
        <begin position="165"/>
        <end position="314"/>
    </location>
</feature>
<gene>
    <name evidence="11" type="ORF">SCHPADRAFT_493341</name>
</gene>
<evidence type="ECO:0000259" key="8">
    <source>
        <dbReference type="Pfam" id="PF00394"/>
    </source>
</evidence>
<dbReference type="OrthoDB" id="2121828at2759"/>
<dbReference type="PROSITE" id="PS00079">
    <property type="entry name" value="MULTICOPPER_OXIDASE1"/>
    <property type="match status" value="2"/>
</dbReference>
<dbReference type="CDD" id="cd13903">
    <property type="entry name" value="CuRO_3_Tv-LCC_like"/>
    <property type="match status" value="1"/>
</dbReference>
<organism evidence="11 12">
    <name type="scientific">Schizopora paradoxa</name>
    <dbReference type="NCBI Taxonomy" id="27342"/>
    <lineage>
        <taxon>Eukaryota</taxon>
        <taxon>Fungi</taxon>
        <taxon>Dikarya</taxon>
        <taxon>Basidiomycota</taxon>
        <taxon>Agaricomycotina</taxon>
        <taxon>Agaricomycetes</taxon>
        <taxon>Hymenochaetales</taxon>
        <taxon>Schizoporaceae</taxon>
        <taxon>Schizopora</taxon>
    </lineage>
</organism>
<dbReference type="SMR" id="A0A0H2S1V7"/>
<reference evidence="11 12" key="1">
    <citation type="submission" date="2015-04" db="EMBL/GenBank/DDBJ databases">
        <title>Complete genome sequence of Schizopora paradoxa KUC8140, a cosmopolitan wood degrader in East Asia.</title>
        <authorList>
            <consortium name="DOE Joint Genome Institute"/>
            <person name="Min B."/>
            <person name="Park H."/>
            <person name="Jang Y."/>
            <person name="Kim J.-J."/>
            <person name="Kim K.H."/>
            <person name="Pangilinan J."/>
            <person name="Lipzen A."/>
            <person name="Riley R."/>
            <person name="Grigoriev I.V."/>
            <person name="Spatafora J.W."/>
            <person name="Choi I.-G."/>
        </authorList>
    </citation>
    <scope>NUCLEOTIDE SEQUENCE [LARGE SCALE GENOMIC DNA]</scope>
    <source>
        <strain evidence="11 12">KUC8140</strain>
    </source>
</reference>
<feature type="signal peptide" evidence="7">
    <location>
        <begin position="1"/>
        <end position="24"/>
    </location>
</feature>
<dbReference type="GO" id="GO:0016491">
    <property type="term" value="F:oxidoreductase activity"/>
    <property type="evidence" value="ECO:0007669"/>
    <property type="project" value="UniProtKB-KW"/>
</dbReference>
<evidence type="ECO:0000256" key="7">
    <source>
        <dbReference type="SAM" id="SignalP"/>
    </source>
</evidence>
<evidence type="ECO:0000256" key="4">
    <source>
        <dbReference type="ARBA" id="ARBA00023008"/>
    </source>
</evidence>
<dbReference type="GO" id="GO:0005507">
    <property type="term" value="F:copper ion binding"/>
    <property type="evidence" value="ECO:0007669"/>
    <property type="project" value="InterPro"/>
</dbReference>
<dbReference type="SUPFAM" id="SSF49503">
    <property type="entry name" value="Cupredoxins"/>
    <property type="match status" value="3"/>
</dbReference>